<name>A0A815W561_9BILA</name>
<dbReference type="EMBL" id="CAJNOQ010025363">
    <property type="protein sequence ID" value="CAF1536475.1"/>
    <property type="molecule type" value="Genomic_DNA"/>
</dbReference>
<dbReference type="EMBL" id="CAJOBC010090976">
    <property type="protein sequence ID" value="CAF4396454.1"/>
    <property type="molecule type" value="Genomic_DNA"/>
</dbReference>
<dbReference type="SUPFAM" id="SSF52467">
    <property type="entry name" value="DHS-like NAD/FAD-binding domain"/>
    <property type="match status" value="1"/>
</dbReference>
<evidence type="ECO:0000313" key="2">
    <source>
        <dbReference type="EMBL" id="CAF4396454.1"/>
    </source>
</evidence>
<protein>
    <recommendedName>
        <fullName evidence="4">SIR2-like domain-containing protein</fullName>
    </recommendedName>
</protein>
<dbReference type="Proteomes" id="UP000663829">
    <property type="component" value="Unassembled WGS sequence"/>
</dbReference>
<dbReference type="AlphaFoldDB" id="A0A815W561"/>
<sequence>MLMKQMVDDIRQQYRQTVRSHQLVGASDVNSGKEKNPQKFSPQFCCTASHQVTVVPQQKLINDELITHNLLHLSSYCPKVESFIDEEQLNELALLGLEQFASSPFAILYGETSTNFQLLATSGLRKLVKSYTSPTEWQIADRPTAWEIIKPYFWTGPPRIRFEGVFDIIQQYIDSNLSVLDILNSGTSRPSRTHDALAVLAFMSTVITTNFDHLIEDAGRYRPSYNPNTVPFNVFYTEADFEKARNSLGNSASSLPEFKGLWKIHGTVARWENNSWSLVRADEDGGPVATFRHLSSTRESDNRRMFLQYLVETRQLLVIGYSGSDDFDITGWLKSTKIPKRVLWVQQITEKSCSEQVLWSGIDIVNNVPTNISQFDRGLIGLACAWNERKVADRLTVLVTTNLTDVLVRIAKLYGTIIRLREDHPAAAVPVKEEEENKQEFLLPMPTKWQSYTVSGAMLAHLSYFSDAKWYFDCAAQAAIVGTREYCIAKLASAEAAIEIGSRTERIQAMKDAMEAAETAPLSQIGWEKSKAQLLKATVIRFVEKEGAATAIDILKNLLDDYGRPQDCEDVGRERNVALDAAMLLAQLRRYLPNSEEPSDVVKEWLDAVPKTALLHTKAMNLHELALHKYQWASNTDELNDAVTTIKEACEIREEVGHMRGLVASLNVLGSICMRQADWVLSSNCMDALEQFCRSKELSDKHASEFDQFQARIHLFICLLRYPSGAKFMDELSHLLDYFQTKTTDDIRTKIETDFCLAMRIFISPTVSVEDACKKAEIHFNNITSKYTTHHDARLIRILGAARFNSELCSEWLRGRAHRSDPDLTRDITTRTNVSGAVSAYWNMRIQRAEAEIPTNANERLQLLLDPLSP</sequence>
<organism evidence="1 3">
    <name type="scientific">Didymodactylos carnosus</name>
    <dbReference type="NCBI Taxonomy" id="1234261"/>
    <lineage>
        <taxon>Eukaryota</taxon>
        <taxon>Metazoa</taxon>
        <taxon>Spiralia</taxon>
        <taxon>Gnathifera</taxon>
        <taxon>Rotifera</taxon>
        <taxon>Eurotatoria</taxon>
        <taxon>Bdelloidea</taxon>
        <taxon>Philodinida</taxon>
        <taxon>Philodinidae</taxon>
        <taxon>Didymodactylos</taxon>
    </lineage>
</organism>
<keyword evidence="3" id="KW-1185">Reference proteome</keyword>
<evidence type="ECO:0008006" key="4">
    <source>
        <dbReference type="Google" id="ProtNLM"/>
    </source>
</evidence>
<dbReference type="OrthoDB" id="10028145at2759"/>
<dbReference type="Pfam" id="PF13289">
    <property type="entry name" value="SIR2_2"/>
    <property type="match status" value="1"/>
</dbReference>
<reference evidence="1" key="1">
    <citation type="submission" date="2021-02" db="EMBL/GenBank/DDBJ databases">
        <authorList>
            <person name="Nowell W R."/>
        </authorList>
    </citation>
    <scope>NUCLEOTIDE SEQUENCE</scope>
</reference>
<accession>A0A815W561</accession>
<dbReference type="Proteomes" id="UP000681722">
    <property type="component" value="Unassembled WGS sequence"/>
</dbReference>
<dbReference type="InterPro" id="IPR029035">
    <property type="entry name" value="DHS-like_NAD/FAD-binding_dom"/>
</dbReference>
<gene>
    <name evidence="1" type="ORF">GPM918_LOCUS38368</name>
    <name evidence="2" type="ORF">SRO942_LOCUS39193</name>
</gene>
<proteinExistence type="predicted"/>
<evidence type="ECO:0000313" key="1">
    <source>
        <dbReference type="EMBL" id="CAF1536475.1"/>
    </source>
</evidence>
<comment type="caution">
    <text evidence="1">The sequence shown here is derived from an EMBL/GenBank/DDBJ whole genome shotgun (WGS) entry which is preliminary data.</text>
</comment>
<evidence type="ECO:0000313" key="3">
    <source>
        <dbReference type="Proteomes" id="UP000663829"/>
    </source>
</evidence>